<dbReference type="Pfam" id="PF00067">
    <property type="entry name" value="p450"/>
    <property type="match status" value="1"/>
</dbReference>
<evidence type="ECO:0000256" key="1">
    <source>
        <dbReference type="ARBA" id="ARBA00001971"/>
    </source>
</evidence>
<name>R7YYW2_CONA1</name>
<dbReference type="OrthoDB" id="1470350at2759"/>
<keyword evidence="3 5" id="KW-0479">Metal-binding</keyword>
<dbReference type="HOGENOM" id="CLU_001570_14_2_1"/>
<proteinExistence type="inferred from homology"/>
<evidence type="ECO:0000256" key="2">
    <source>
        <dbReference type="ARBA" id="ARBA00010617"/>
    </source>
</evidence>
<dbReference type="SUPFAM" id="SSF48264">
    <property type="entry name" value="Cytochrome P450"/>
    <property type="match status" value="1"/>
</dbReference>
<keyword evidence="4 5" id="KW-0408">Iron</keyword>
<keyword evidence="8" id="KW-1185">Reference proteome</keyword>
<dbReference type="GO" id="GO:0005506">
    <property type="term" value="F:iron ion binding"/>
    <property type="evidence" value="ECO:0007669"/>
    <property type="project" value="InterPro"/>
</dbReference>
<comment type="cofactor">
    <cofactor evidence="1 5">
        <name>heme</name>
        <dbReference type="ChEBI" id="CHEBI:30413"/>
    </cofactor>
</comment>
<dbReference type="EMBL" id="JH767583">
    <property type="protein sequence ID" value="EON66866.1"/>
    <property type="molecule type" value="Genomic_DNA"/>
</dbReference>
<dbReference type="Proteomes" id="UP000016924">
    <property type="component" value="Unassembled WGS sequence"/>
</dbReference>
<dbReference type="InterPro" id="IPR002403">
    <property type="entry name" value="Cyt_P450_E_grp-IV"/>
</dbReference>
<dbReference type="RefSeq" id="XP_007782183.1">
    <property type="nucleotide sequence ID" value="XM_007783993.1"/>
</dbReference>
<keyword evidence="6" id="KW-0560">Oxidoreductase</keyword>
<dbReference type="PRINTS" id="PR00465">
    <property type="entry name" value="EP450IV"/>
</dbReference>
<dbReference type="GO" id="GO:0020037">
    <property type="term" value="F:heme binding"/>
    <property type="evidence" value="ECO:0007669"/>
    <property type="project" value="InterPro"/>
</dbReference>
<dbReference type="InterPro" id="IPR001128">
    <property type="entry name" value="Cyt_P450"/>
</dbReference>
<dbReference type="PANTHER" id="PTHR24305">
    <property type="entry name" value="CYTOCHROME P450"/>
    <property type="match status" value="1"/>
</dbReference>
<dbReference type="InterPro" id="IPR017972">
    <property type="entry name" value="Cyt_P450_CS"/>
</dbReference>
<evidence type="ECO:0000313" key="7">
    <source>
        <dbReference type="EMBL" id="EON66866.1"/>
    </source>
</evidence>
<dbReference type="CDD" id="cd11059">
    <property type="entry name" value="CYP_fungal"/>
    <property type="match status" value="1"/>
</dbReference>
<dbReference type="OMA" id="PETWQPK"/>
<dbReference type="eggNOG" id="KOG0157">
    <property type="taxonomic scope" value="Eukaryota"/>
</dbReference>
<organism evidence="7 8">
    <name type="scientific">Coniosporium apollinis (strain CBS 100218)</name>
    <name type="common">Rock-inhabiting black yeast</name>
    <dbReference type="NCBI Taxonomy" id="1168221"/>
    <lineage>
        <taxon>Eukaryota</taxon>
        <taxon>Fungi</taxon>
        <taxon>Dikarya</taxon>
        <taxon>Ascomycota</taxon>
        <taxon>Pezizomycotina</taxon>
        <taxon>Dothideomycetes</taxon>
        <taxon>Dothideomycetes incertae sedis</taxon>
        <taxon>Coniosporium</taxon>
    </lineage>
</organism>
<evidence type="ECO:0000256" key="4">
    <source>
        <dbReference type="ARBA" id="ARBA00023004"/>
    </source>
</evidence>
<dbReference type="PRINTS" id="PR00385">
    <property type="entry name" value="P450"/>
</dbReference>
<accession>R7YYW2</accession>
<evidence type="ECO:0000256" key="3">
    <source>
        <dbReference type="ARBA" id="ARBA00022723"/>
    </source>
</evidence>
<protein>
    <recommendedName>
        <fullName evidence="9">Cytochrome P450 monooxygenase</fullName>
    </recommendedName>
</protein>
<reference evidence="8" key="1">
    <citation type="submission" date="2012-06" db="EMBL/GenBank/DDBJ databases">
        <title>The genome sequence of Coniosporium apollinis CBS 100218.</title>
        <authorList>
            <consortium name="The Broad Institute Genome Sequencing Platform"/>
            <person name="Cuomo C."/>
            <person name="Gorbushina A."/>
            <person name="Noack S."/>
            <person name="Walker B."/>
            <person name="Young S.K."/>
            <person name="Zeng Q."/>
            <person name="Gargeya S."/>
            <person name="Fitzgerald M."/>
            <person name="Haas B."/>
            <person name="Abouelleil A."/>
            <person name="Alvarado L."/>
            <person name="Arachchi H.M."/>
            <person name="Berlin A.M."/>
            <person name="Chapman S.B."/>
            <person name="Goldberg J."/>
            <person name="Griggs A."/>
            <person name="Gujja S."/>
            <person name="Hansen M."/>
            <person name="Howarth C."/>
            <person name="Imamovic A."/>
            <person name="Larimer J."/>
            <person name="McCowan C."/>
            <person name="Montmayeur A."/>
            <person name="Murphy C."/>
            <person name="Neiman D."/>
            <person name="Pearson M."/>
            <person name="Priest M."/>
            <person name="Roberts A."/>
            <person name="Saif S."/>
            <person name="Shea T."/>
            <person name="Sisk P."/>
            <person name="Sykes S."/>
            <person name="Wortman J."/>
            <person name="Nusbaum C."/>
            <person name="Birren B."/>
        </authorList>
    </citation>
    <scope>NUCLEOTIDE SEQUENCE [LARGE SCALE GENOMIC DNA]</scope>
    <source>
        <strain evidence="8">CBS 100218</strain>
    </source>
</reference>
<dbReference type="GO" id="GO:0016705">
    <property type="term" value="F:oxidoreductase activity, acting on paired donors, with incorporation or reduction of molecular oxygen"/>
    <property type="evidence" value="ECO:0007669"/>
    <property type="project" value="InterPro"/>
</dbReference>
<dbReference type="GeneID" id="19903579"/>
<dbReference type="GO" id="GO:0004497">
    <property type="term" value="F:monooxygenase activity"/>
    <property type="evidence" value="ECO:0007669"/>
    <property type="project" value="UniProtKB-KW"/>
</dbReference>
<evidence type="ECO:0000256" key="6">
    <source>
        <dbReference type="RuleBase" id="RU000461"/>
    </source>
</evidence>
<feature type="binding site" description="axial binding residue" evidence="5">
    <location>
        <position position="491"/>
    </location>
    <ligand>
        <name>heme</name>
        <dbReference type="ChEBI" id="CHEBI:30413"/>
    </ligand>
    <ligandPart>
        <name>Fe</name>
        <dbReference type="ChEBI" id="CHEBI:18248"/>
    </ligandPart>
</feature>
<evidence type="ECO:0008006" key="9">
    <source>
        <dbReference type="Google" id="ProtNLM"/>
    </source>
</evidence>
<dbReference type="InterPro" id="IPR050121">
    <property type="entry name" value="Cytochrome_P450_monoxygenase"/>
</dbReference>
<comment type="similarity">
    <text evidence="2 6">Belongs to the cytochrome P450 family.</text>
</comment>
<keyword evidence="5 6" id="KW-0349">Heme</keyword>
<gene>
    <name evidence="7" type="ORF">W97_06268</name>
</gene>
<keyword evidence="6" id="KW-0503">Monooxygenase</keyword>
<dbReference type="Gene3D" id="1.10.630.10">
    <property type="entry name" value="Cytochrome P450"/>
    <property type="match status" value="1"/>
</dbReference>
<dbReference type="AlphaFoldDB" id="R7YYW2"/>
<sequence>MAMHSVPLIAFLILAALVLYKFIIYPAFISPLSKIPAPHPICHVSPAWILWKRLTEWEIRSIHAAHERLGPVIRIGPSELSVNSVKGGLQTIYAGGFDKHEWYPRAFRNYGLPNMFSTIANKPHSVRKRIISNIYSKSFLASSPSLKTITQHLLHDNFIPRLSTYARCATPVDIYAIFSGIAMDLVSSYMCGTDAATDFSNDLQERTRILEVFNSRPSYLFYTQELPFLTSFLRRIGIRLVPRRIDAANAEIETWAMQIFDAARLSMLSSPTDTSKGSQRESTSYPTVYAQLAAALTKDPEKATIDPLTPPSTHHLAIASECYDHLAAGFDTSGITLTYLVHELSQRPALQKALRNELLTLSPPLTAAAAAADAPVLPDYKALDALPLLHAIMQETLRRHPAIPGPQPRVTPPGTSLGPPGHEFHDIPAGVRVSCQAYSLHRNDAVFPDPEAWKPERWLNEKGEVVSAEDGEQAREMGRWFWAFGSGGRMCVGSNLAIYQMKYIVAAIYSSFETSIVDDAGIEQLDRYTAGPTGGKLIIRLKAV</sequence>
<dbReference type="InterPro" id="IPR036396">
    <property type="entry name" value="Cyt_P450_sf"/>
</dbReference>
<dbReference type="PANTHER" id="PTHR24305:SF166">
    <property type="entry name" value="CYTOCHROME P450 12A4, MITOCHONDRIAL-RELATED"/>
    <property type="match status" value="1"/>
</dbReference>
<evidence type="ECO:0000256" key="5">
    <source>
        <dbReference type="PIRSR" id="PIRSR602403-1"/>
    </source>
</evidence>
<evidence type="ECO:0000313" key="8">
    <source>
        <dbReference type="Proteomes" id="UP000016924"/>
    </source>
</evidence>
<dbReference type="PROSITE" id="PS00086">
    <property type="entry name" value="CYTOCHROME_P450"/>
    <property type="match status" value="1"/>
</dbReference>
<dbReference type="STRING" id="1168221.R7YYW2"/>